<keyword evidence="1" id="KW-1133">Transmembrane helix</keyword>
<dbReference type="InterPro" id="IPR013486">
    <property type="entry name" value="SpoIID/LytB"/>
</dbReference>
<dbReference type="PANTHER" id="PTHR30032:SF4">
    <property type="entry name" value="AMIDASE ENHANCER"/>
    <property type="match status" value="1"/>
</dbReference>
<feature type="domain" description="Sporulation stage II protein D amidase enhancer LytB N-terminal" evidence="2">
    <location>
        <begin position="50"/>
        <end position="157"/>
    </location>
</feature>
<dbReference type="PROSITE" id="PS51257">
    <property type="entry name" value="PROKAR_LIPOPROTEIN"/>
    <property type="match status" value="1"/>
</dbReference>
<dbReference type="InterPro" id="IPR013693">
    <property type="entry name" value="SpoIID/LytB_N"/>
</dbReference>
<dbReference type="InterPro" id="IPR014225">
    <property type="entry name" value="Spore_II_D_firmicutes"/>
</dbReference>
<evidence type="ECO:0000313" key="3">
    <source>
        <dbReference type="EMBL" id="SKC56220.1"/>
    </source>
</evidence>
<reference evidence="3 4" key="1">
    <citation type="submission" date="2017-02" db="EMBL/GenBank/DDBJ databases">
        <authorList>
            <person name="Peterson S.W."/>
        </authorList>
    </citation>
    <scope>NUCLEOTIDE SEQUENCE [LARGE SCALE GENOMIC DNA]</scope>
    <source>
        <strain evidence="3 4">M1</strain>
    </source>
</reference>
<keyword evidence="1" id="KW-0472">Membrane</keyword>
<keyword evidence="4" id="KW-1185">Reference proteome</keyword>
<dbReference type="PANTHER" id="PTHR30032">
    <property type="entry name" value="N-ACETYLMURAMOYL-L-ALANINE AMIDASE-RELATED"/>
    <property type="match status" value="1"/>
</dbReference>
<name>A0A1T5JXZ0_9FIRM</name>
<dbReference type="GO" id="GO:0030288">
    <property type="term" value="C:outer membrane-bounded periplasmic space"/>
    <property type="evidence" value="ECO:0007669"/>
    <property type="project" value="TreeGrafter"/>
</dbReference>
<dbReference type="NCBIfam" id="TIGR02669">
    <property type="entry name" value="SpoIID_LytB"/>
    <property type="match status" value="1"/>
</dbReference>
<dbReference type="InterPro" id="IPR051922">
    <property type="entry name" value="Bact_Sporulation_Assoc"/>
</dbReference>
<dbReference type="RefSeq" id="WP_079490468.1">
    <property type="nucleotide sequence ID" value="NZ_FUZT01000003.1"/>
</dbReference>
<sequence length="326" mass="36999">MKGIFYIVIGIILVIIILPMVLIYSCDIDPLYTENKEQISKETIIRVYIKETQRIEEIELEEYVKGVVASEMPAEFEIDALKAQAVAARTKVIHQKIKYGDEGNPAHPGAEVCNQVHCQVYKSKAELEKSKPQDWMNNYWSKIEKAVEETKGLIITYDSKLIDPLYHSTSGGKTENSEDVFTSMAPYLRSVDSPYEKDSRHLEDETVISTNEFITKVNNRYKDCGLNENNIVDSLKVLERSEGGRITKMKIGNAILSGRNIRELFGLKSANFKIKISGEKMTFTTKGYGHGVGMSQYGANGMAKEGYDFIDILKHYYQGVEIEEYK</sequence>
<keyword evidence="1" id="KW-0812">Transmembrane</keyword>
<proteinExistence type="predicted"/>
<dbReference type="GO" id="GO:0030435">
    <property type="term" value="P:sporulation resulting in formation of a cellular spore"/>
    <property type="evidence" value="ECO:0007669"/>
    <property type="project" value="InterPro"/>
</dbReference>
<evidence type="ECO:0000256" key="1">
    <source>
        <dbReference type="SAM" id="Phobius"/>
    </source>
</evidence>
<protein>
    <submittedName>
        <fullName evidence="3">Stage II sporulation protein D</fullName>
    </submittedName>
</protein>
<evidence type="ECO:0000259" key="2">
    <source>
        <dbReference type="Pfam" id="PF08486"/>
    </source>
</evidence>
<dbReference type="Proteomes" id="UP000190285">
    <property type="component" value="Unassembled WGS sequence"/>
</dbReference>
<gene>
    <name evidence="3" type="ORF">SAMN02194393_01446</name>
</gene>
<dbReference type="AlphaFoldDB" id="A0A1T5JXZ0"/>
<dbReference type="OrthoDB" id="9794671at2"/>
<dbReference type="Pfam" id="PF08486">
    <property type="entry name" value="SpoIID"/>
    <property type="match status" value="1"/>
</dbReference>
<accession>A0A1T5JXZ0</accession>
<evidence type="ECO:0000313" key="4">
    <source>
        <dbReference type="Proteomes" id="UP000190285"/>
    </source>
</evidence>
<feature type="transmembrane region" description="Helical" evidence="1">
    <location>
        <begin position="5"/>
        <end position="24"/>
    </location>
</feature>
<organism evidence="3 4">
    <name type="scientific">Maledivibacter halophilus</name>
    <dbReference type="NCBI Taxonomy" id="36842"/>
    <lineage>
        <taxon>Bacteria</taxon>
        <taxon>Bacillati</taxon>
        <taxon>Bacillota</taxon>
        <taxon>Clostridia</taxon>
        <taxon>Peptostreptococcales</taxon>
        <taxon>Caminicellaceae</taxon>
        <taxon>Maledivibacter</taxon>
    </lineage>
</organism>
<dbReference type="EMBL" id="FUZT01000003">
    <property type="protein sequence ID" value="SKC56220.1"/>
    <property type="molecule type" value="Genomic_DNA"/>
</dbReference>
<dbReference type="STRING" id="36842.SAMN02194393_01446"/>
<dbReference type="NCBIfam" id="TIGR02870">
    <property type="entry name" value="spore_II_D"/>
    <property type="match status" value="1"/>
</dbReference>